<proteinExistence type="predicted"/>
<name>A0AA41UX81_PAPNU</name>
<gene>
    <name evidence="5" type="ORF">MKW94_015527</name>
</gene>
<feature type="chain" id="PRO_5041363891" description="SCP domain-containing protein" evidence="3">
    <location>
        <begin position="30"/>
        <end position="186"/>
    </location>
</feature>
<dbReference type="Pfam" id="PF00188">
    <property type="entry name" value="CAP"/>
    <property type="match status" value="1"/>
</dbReference>
<sequence length="186" mass="19817">MKKNNQFSNGVIASILVAVILFQCSQTHAKFPGYRGGRGYGTPAAGLDPNAQQFLAYQNAARAAVGVAPLKWSAELANVAAAYAQQRRSDCSLIHSDGPLGENLFWGGGYGWSPAQACNAWIDEGRYYDHSSNSCVPGYECGHYTQIVSAITTSVGCAMMQCDGDLGEFIICNYAPAGNTIGENPY</sequence>
<dbReference type="FunFam" id="3.40.33.10:FF:000004">
    <property type="entry name" value="CAP, cysteine-rich secretory protein, antigen 5"/>
    <property type="match status" value="1"/>
</dbReference>
<dbReference type="SMART" id="SM00198">
    <property type="entry name" value="SCP"/>
    <property type="match status" value="1"/>
</dbReference>
<organism evidence="5 6">
    <name type="scientific">Papaver nudicaule</name>
    <name type="common">Iceland poppy</name>
    <dbReference type="NCBI Taxonomy" id="74823"/>
    <lineage>
        <taxon>Eukaryota</taxon>
        <taxon>Viridiplantae</taxon>
        <taxon>Streptophyta</taxon>
        <taxon>Embryophyta</taxon>
        <taxon>Tracheophyta</taxon>
        <taxon>Spermatophyta</taxon>
        <taxon>Magnoliopsida</taxon>
        <taxon>Ranunculales</taxon>
        <taxon>Papaveraceae</taxon>
        <taxon>Papaveroideae</taxon>
        <taxon>Papaver</taxon>
    </lineage>
</organism>
<dbReference type="SUPFAM" id="SSF55797">
    <property type="entry name" value="PR-1-like"/>
    <property type="match status" value="1"/>
</dbReference>
<dbReference type="PRINTS" id="PR00838">
    <property type="entry name" value="V5ALLERGEN"/>
</dbReference>
<dbReference type="Gene3D" id="3.40.33.10">
    <property type="entry name" value="CAP"/>
    <property type="match status" value="1"/>
</dbReference>
<evidence type="ECO:0000259" key="4">
    <source>
        <dbReference type="SMART" id="SM00198"/>
    </source>
</evidence>
<keyword evidence="3" id="KW-0732">Signal</keyword>
<dbReference type="InterPro" id="IPR001283">
    <property type="entry name" value="CRISP-related"/>
</dbReference>
<dbReference type="InterPro" id="IPR002413">
    <property type="entry name" value="V5_allergen-like"/>
</dbReference>
<feature type="domain" description="SCP" evidence="4">
    <location>
        <begin position="49"/>
        <end position="182"/>
    </location>
</feature>
<evidence type="ECO:0000313" key="5">
    <source>
        <dbReference type="EMBL" id="MCL7023884.1"/>
    </source>
</evidence>
<protein>
    <recommendedName>
        <fullName evidence="4">SCP domain-containing protein</fullName>
    </recommendedName>
</protein>
<feature type="signal peptide" evidence="3">
    <location>
        <begin position="1"/>
        <end position="29"/>
    </location>
</feature>
<evidence type="ECO:0000256" key="1">
    <source>
        <dbReference type="ARBA" id="ARBA00003143"/>
    </source>
</evidence>
<reference evidence="5" key="1">
    <citation type="submission" date="2022-03" db="EMBL/GenBank/DDBJ databases">
        <title>A functionally conserved STORR gene fusion in Papaver species that diverged 16.8 million years ago.</title>
        <authorList>
            <person name="Catania T."/>
        </authorList>
    </citation>
    <scope>NUCLEOTIDE SEQUENCE</scope>
    <source>
        <strain evidence="5">S-191538</strain>
    </source>
</reference>
<dbReference type="InterPro" id="IPR014044">
    <property type="entry name" value="CAP_dom"/>
</dbReference>
<dbReference type="CDD" id="cd05381">
    <property type="entry name" value="CAP_PR-1"/>
    <property type="match status" value="1"/>
</dbReference>
<dbReference type="PANTHER" id="PTHR10334">
    <property type="entry name" value="CYSTEINE-RICH SECRETORY PROTEIN-RELATED"/>
    <property type="match status" value="1"/>
</dbReference>
<dbReference type="EMBL" id="JAJJMA010027716">
    <property type="protein sequence ID" value="MCL7023884.1"/>
    <property type="molecule type" value="Genomic_DNA"/>
</dbReference>
<keyword evidence="2" id="KW-0568">Pathogenesis-related protein</keyword>
<comment type="function">
    <text evidence="1">Probably involved in the defense reaction of plants against pathogens.</text>
</comment>
<evidence type="ECO:0000256" key="3">
    <source>
        <dbReference type="SAM" id="SignalP"/>
    </source>
</evidence>
<dbReference type="InterPro" id="IPR035940">
    <property type="entry name" value="CAP_sf"/>
</dbReference>
<evidence type="ECO:0000313" key="6">
    <source>
        <dbReference type="Proteomes" id="UP001177140"/>
    </source>
</evidence>
<dbReference type="PRINTS" id="PR00837">
    <property type="entry name" value="V5TPXLIKE"/>
</dbReference>
<evidence type="ECO:0000256" key="2">
    <source>
        <dbReference type="ARBA" id="ARBA00023265"/>
    </source>
</evidence>
<keyword evidence="2" id="KW-0611">Plant defense</keyword>
<keyword evidence="6" id="KW-1185">Reference proteome</keyword>
<accession>A0AA41UX81</accession>
<dbReference type="Proteomes" id="UP001177140">
    <property type="component" value="Unassembled WGS sequence"/>
</dbReference>
<dbReference type="AlphaFoldDB" id="A0AA41UX81"/>
<comment type="caution">
    <text evidence="5">The sequence shown here is derived from an EMBL/GenBank/DDBJ whole genome shotgun (WGS) entry which is preliminary data.</text>
</comment>